<gene>
    <name evidence="1" type="ORF">UFOPK1433_00551</name>
</gene>
<organism evidence="1">
    <name type="scientific">freshwater metagenome</name>
    <dbReference type="NCBI Taxonomy" id="449393"/>
    <lineage>
        <taxon>unclassified sequences</taxon>
        <taxon>metagenomes</taxon>
        <taxon>ecological metagenomes</taxon>
    </lineage>
</organism>
<dbReference type="AlphaFoldDB" id="A0A6J6BS08"/>
<reference evidence="1" key="1">
    <citation type="submission" date="2020-05" db="EMBL/GenBank/DDBJ databases">
        <authorList>
            <person name="Chiriac C."/>
            <person name="Salcher M."/>
            <person name="Ghai R."/>
            <person name="Kavagutti S V."/>
        </authorList>
    </citation>
    <scope>NUCLEOTIDE SEQUENCE</scope>
</reference>
<sequence>MRKLLFGVLVKSEVVGVNAQIGVPVHPLLDPVVVPLFIGAWLHEKFHFHLLELASSEDEVSRCDFVSERLPNLANAKRRLHSRGAKNIGKVHKDTLRGFRTEVVQAFFGRDWAKKSL</sequence>
<protein>
    <submittedName>
        <fullName evidence="1">Unannotated protein</fullName>
    </submittedName>
</protein>
<dbReference type="EMBL" id="CAEZSN010000049">
    <property type="protein sequence ID" value="CAB4541901.1"/>
    <property type="molecule type" value="Genomic_DNA"/>
</dbReference>
<proteinExistence type="predicted"/>
<accession>A0A6J6BS08</accession>
<evidence type="ECO:0000313" key="1">
    <source>
        <dbReference type="EMBL" id="CAB4541901.1"/>
    </source>
</evidence>
<name>A0A6J6BS08_9ZZZZ</name>